<name>A0A834U7E7_VESPE</name>
<evidence type="ECO:0000313" key="1">
    <source>
        <dbReference type="EMBL" id="KAF7419810.1"/>
    </source>
</evidence>
<gene>
    <name evidence="1" type="ORF">H0235_010107</name>
</gene>
<dbReference type="Proteomes" id="UP000600918">
    <property type="component" value="Unassembled WGS sequence"/>
</dbReference>
<dbReference type="AlphaFoldDB" id="A0A834U7E7"/>
<proteinExistence type="predicted"/>
<reference evidence="1" key="1">
    <citation type="journal article" date="2020" name="G3 (Bethesda)">
        <title>High-Quality Assemblies for Three Invasive Social Wasps from the &lt;i&gt;Vespula&lt;/i&gt; Genus.</title>
        <authorList>
            <person name="Harrop T.W.R."/>
            <person name="Guhlin J."/>
            <person name="McLaughlin G.M."/>
            <person name="Permina E."/>
            <person name="Stockwell P."/>
            <person name="Gilligan J."/>
            <person name="Le Lec M.F."/>
            <person name="Gruber M.A.M."/>
            <person name="Quinn O."/>
            <person name="Lovegrove M."/>
            <person name="Duncan E.J."/>
            <person name="Remnant E.J."/>
            <person name="Van Eeckhoven J."/>
            <person name="Graham B."/>
            <person name="Knapp R.A."/>
            <person name="Langford K.W."/>
            <person name="Kronenberg Z."/>
            <person name="Press M.O."/>
            <person name="Eacker S.M."/>
            <person name="Wilson-Rankin E.E."/>
            <person name="Purcell J."/>
            <person name="Lester P.J."/>
            <person name="Dearden P.K."/>
        </authorList>
    </citation>
    <scope>NUCLEOTIDE SEQUENCE</scope>
    <source>
        <strain evidence="1">Volc-1</strain>
    </source>
</reference>
<organism evidence="1 2">
    <name type="scientific">Vespula pensylvanica</name>
    <name type="common">Western yellow jacket</name>
    <name type="synonym">Wasp</name>
    <dbReference type="NCBI Taxonomy" id="30213"/>
    <lineage>
        <taxon>Eukaryota</taxon>
        <taxon>Metazoa</taxon>
        <taxon>Ecdysozoa</taxon>
        <taxon>Arthropoda</taxon>
        <taxon>Hexapoda</taxon>
        <taxon>Insecta</taxon>
        <taxon>Pterygota</taxon>
        <taxon>Neoptera</taxon>
        <taxon>Endopterygota</taxon>
        <taxon>Hymenoptera</taxon>
        <taxon>Apocrita</taxon>
        <taxon>Aculeata</taxon>
        <taxon>Vespoidea</taxon>
        <taxon>Vespidae</taxon>
        <taxon>Vespinae</taxon>
        <taxon>Vespula</taxon>
    </lineage>
</organism>
<sequence length="234" mass="26163">MDEQTEMKEEDFWEVSSGADGDVPLRYADRLNNYILKFLDSRDFGTINPNHEAYSHTLERKKTMIGLKATGSLDTKRLLQPRSLCLLKRVVKLSGHDRSPDIIYRYGTITSREPRPPLGHYVGAVLFASNNGTLNNQDVLRSDLQLDGFQFGTELSISLISEDSVMHLASKVTSTRGHDENAFSHSENVRKETFTIDLSNPLGVDERLWGHTVTLYGASLVTSSKTTVTTVDAI</sequence>
<evidence type="ECO:0000313" key="2">
    <source>
        <dbReference type="Proteomes" id="UP000600918"/>
    </source>
</evidence>
<keyword evidence="2" id="KW-1185">Reference proteome</keyword>
<dbReference type="EMBL" id="JACSDY010000009">
    <property type="protein sequence ID" value="KAF7419810.1"/>
    <property type="molecule type" value="Genomic_DNA"/>
</dbReference>
<accession>A0A834U7E7</accession>
<protein>
    <submittedName>
        <fullName evidence="1">Uncharacterized protein</fullName>
    </submittedName>
</protein>
<comment type="caution">
    <text evidence="1">The sequence shown here is derived from an EMBL/GenBank/DDBJ whole genome shotgun (WGS) entry which is preliminary data.</text>
</comment>